<dbReference type="InterPro" id="IPR016032">
    <property type="entry name" value="Sig_transdc_resp-reg_C-effctor"/>
</dbReference>
<feature type="domain" description="Response regulatory" evidence="10">
    <location>
        <begin position="6"/>
        <end position="119"/>
    </location>
</feature>
<gene>
    <name evidence="12" type="primary">ompR_3</name>
    <name evidence="12" type="ORF">VA7868_03667</name>
</gene>
<keyword evidence="2" id="KW-0963">Cytoplasm</keyword>
<proteinExistence type="predicted"/>
<evidence type="ECO:0000256" key="2">
    <source>
        <dbReference type="ARBA" id="ARBA00022490"/>
    </source>
</evidence>
<dbReference type="GO" id="GO:0005829">
    <property type="term" value="C:cytosol"/>
    <property type="evidence" value="ECO:0007669"/>
    <property type="project" value="TreeGrafter"/>
</dbReference>
<dbReference type="SUPFAM" id="SSF52172">
    <property type="entry name" value="CheY-like"/>
    <property type="match status" value="1"/>
</dbReference>
<dbReference type="PANTHER" id="PTHR48111">
    <property type="entry name" value="REGULATOR OF RPOS"/>
    <property type="match status" value="1"/>
</dbReference>
<accession>A0A1M6AYR2</accession>
<dbReference type="OrthoDB" id="9802426at2"/>
<dbReference type="STRING" id="1216006.VA7868_03667"/>
<dbReference type="GO" id="GO:0000976">
    <property type="term" value="F:transcription cis-regulatory region binding"/>
    <property type="evidence" value="ECO:0007669"/>
    <property type="project" value="TreeGrafter"/>
</dbReference>
<dbReference type="SMART" id="SM00448">
    <property type="entry name" value="REC"/>
    <property type="match status" value="1"/>
</dbReference>
<dbReference type="GO" id="GO:0006355">
    <property type="term" value="P:regulation of DNA-templated transcription"/>
    <property type="evidence" value="ECO:0007669"/>
    <property type="project" value="InterPro"/>
</dbReference>
<evidence type="ECO:0000256" key="5">
    <source>
        <dbReference type="ARBA" id="ARBA00023015"/>
    </source>
</evidence>
<keyword evidence="7" id="KW-0804">Transcription</keyword>
<evidence type="ECO:0000256" key="6">
    <source>
        <dbReference type="ARBA" id="ARBA00023125"/>
    </source>
</evidence>
<dbReference type="InterPro" id="IPR001867">
    <property type="entry name" value="OmpR/PhoB-type_DNA-bd"/>
</dbReference>
<dbReference type="EMBL" id="FQXZ01000040">
    <property type="protein sequence ID" value="SHI41596.1"/>
    <property type="molecule type" value="Genomic_DNA"/>
</dbReference>
<dbReference type="PROSITE" id="PS51755">
    <property type="entry name" value="OMPR_PHOB"/>
    <property type="match status" value="1"/>
</dbReference>
<comment type="subcellular location">
    <subcellularLocation>
        <location evidence="1">Cytoplasm</location>
    </subcellularLocation>
</comment>
<keyword evidence="5" id="KW-0805">Transcription regulation</keyword>
<dbReference type="FunFam" id="3.40.50.2300:FF:000001">
    <property type="entry name" value="DNA-binding response regulator PhoB"/>
    <property type="match status" value="1"/>
</dbReference>
<dbReference type="Pfam" id="PF00486">
    <property type="entry name" value="Trans_reg_C"/>
    <property type="match status" value="1"/>
</dbReference>
<dbReference type="SUPFAM" id="SSF46894">
    <property type="entry name" value="C-terminal effector domain of the bipartite response regulators"/>
    <property type="match status" value="1"/>
</dbReference>
<dbReference type="Gene3D" id="3.40.50.2300">
    <property type="match status" value="1"/>
</dbReference>
<evidence type="ECO:0000313" key="13">
    <source>
        <dbReference type="Proteomes" id="UP000184608"/>
    </source>
</evidence>
<sequence length="240" mass="27205">MDKSYRILVVDDHRDIRELLKRFLMQHGMVVAVAADGEEMVQQMNHSHFDLLILDLMLPGKDGVTLCREIRAKSDIPVIMLTALGEEIDKIVGLEVGADDYMPKPFNPRELLARIRAVLRRHFTIPQVHDQLAGQHFVYQFDGWTLDSASRELKDPQGTLIALTSTEFELLVAFLSHPGVVLSREDLLRLVQGRGADVYDRAVDTLISRLRKKIESDPKSPRLIKTIWGGGYQFSCEVST</sequence>
<dbReference type="PROSITE" id="PS50110">
    <property type="entry name" value="RESPONSE_REGULATORY"/>
    <property type="match status" value="1"/>
</dbReference>
<dbReference type="Proteomes" id="UP000184608">
    <property type="component" value="Unassembled WGS sequence"/>
</dbReference>
<dbReference type="Gene3D" id="6.10.250.690">
    <property type="match status" value="1"/>
</dbReference>
<keyword evidence="13" id="KW-1185">Reference proteome</keyword>
<evidence type="ECO:0000256" key="1">
    <source>
        <dbReference type="ARBA" id="ARBA00004496"/>
    </source>
</evidence>
<keyword evidence="4" id="KW-0902">Two-component regulatory system</keyword>
<evidence type="ECO:0000256" key="4">
    <source>
        <dbReference type="ARBA" id="ARBA00023012"/>
    </source>
</evidence>
<dbReference type="InterPro" id="IPR039420">
    <property type="entry name" value="WalR-like"/>
</dbReference>
<dbReference type="InterPro" id="IPR001789">
    <property type="entry name" value="Sig_transdc_resp-reg_receiver"/>
</dbReference>
<feature type="domain" description="OmpR/PhoB-type" evidence="11">
    <location>
        <begin position="136"/>
        <end position="236"/>
    </location>
</feature>
<reference evidence="12 13" key="1">
    <citation type="submission" date="2016-11" db="EMBL/GenBank/DDBJ databases">
        <authorList>
            <person name="Jaros S."/>
            <person name="Januszkiewicz K."/>
            <person name="Wedrychowicz H."/>
        </authorList>
    </citation>
    <scope>NUCLEOTIDE SEQUENCE [LARGE SCALE GENOMIC DNA]</scope>
    <source>
        <strain evidence="12 13">CECT 7868</strain>
    </source>
</reference>
<dbReference type="Gene3D" id="1.10.10.10">
    <property type="entry name" value="Winged helix-like DNA-binding domain superfamily/Winged helix DNA-binding domain"/>
    <property type="match status" value="1"/>
</dbReference>
<dbReference type="SMART" id="SM00862">
    <property type="entry name" value="Trans_reg_C"/>
    <property type="match status" value="1"/>
</dbReference>
<dbReference type="InterPro" id="IPR011006">
    <property type="entry name" value="CheY-like_superfamily"/>
</dbReference>
<dbReference type="PANTHER" id="PTHR48111:SF4">
    <property type="entry name" value="DNA-BINDING DUAL TRANSCRIPTIONAL REGULATOR OMPR"/>
    <property type="match status" value="1"/>
</dbReference>
<dbReference type="Pfam" id="PF00072">
    <property type="entry name" value="Response_reg"/>
    <property type="match status" value="1"/>
</dbReference>
<evidence type="ECO:0000313" key="12">
    <source>
        <dbReference type="EMBL" id="SHI41596.1"/>
    </source>
</evidence>
<dbReference type="CDD" id="cd00383">
    <property type="entry name" value="trans_reg_C"/>
    <property type="match status" value="1"/>
</dbReference>
<dbReference type="FunFam" id="1.10.10.10:FF:000099">
    <property type="entry name" value="Two-component system response regulator TorR"/>
    <property type="match status" value="1"/>
</dbReference>
<evidence type="ECO:0000259" key="11">
    <source>
        <dbReference type="PROSITE" id="PS51755"/>
    </source>
</evidence>
<dbReference type="AlphaFoldDB" id="A0A1M6AYR2"/>
<dbReference type="RefSeq" id="WP_073605290.1">
    <property type="nucleotide sequence ID" value="NZ_FQXZ01000040.1"/>
</dbReference>
<feature type="DNA-binding region" description="OmpR/PhoB-type" evidence="9">
    <location>
        <begin position="136"/>
        <end position="236"/>
    </location>
</feature>
<evidence type="ECO:0000256" key="7">
    <source>
        <dbReference type="ARBA" id="ARBA00023163"/>
    </source>
</evidence>
<keyword evidence="6 9" id="KW-0238">DNA-binding</keyword>
<dbReference type="GO" id="GO:0032993">
    <property type="term" value="C:protein-DNA complex"/>
    <property type="evidence" value="ECO:0007669"/>
    <property type="project" value="TreeGrafter"/>
</dbReference>
<dbReference type="InterPro" id="IPR036388">
    <property type="entry name" value="WH-like_DNA-bd_sf"/>
</dbReference>
<evidence type="ECO:0000256" key="3">
    <source>
        <dbReference type="ARBA" id="ARBA00022553"/>
    </source>
</evidence>
<feature type="modified residue" description="4-aspartylphosphate" evidence="8">
    <location>
        <position position="55"/>
    </location>
</feature>
<protein>
    <submittedName>
        <fullName evidence="12">Transcriptional regulatory protein OmpR</fullName>
    </submittedName>
</protein>
<dbReference type="GO" id="GO:0000156">
    <property type="term" value="F:phosphorelay response regulator activity"/>
    <property type="evidence" value="ECO:0007669"/>
    <property type="project" value="TreeGrafter"/>
</dbReference>
<evidence type="ECO:0000256" key="9">
    <source>
        <dbReference type="PROSITE-ProRule" id="PRU01091"/>
    </source>
</evidence>
<keyword evidence="3 8" id="KW-0597">Phosphoprotein</keyword>
<name>A0A1M6AYR2_9VIBR</name>
<organism evidence="12 13">
    <name type="scientific">Vibrio aerogenes CECT 7868</name>
    <dbReference type="NCBI Taxonomy" id="1216006"/>
    <lineage>
        <taxon>Bacteria</taxon>
        <taxon>Pseudomonadati</taxon>
        <taxon>Pseudomonadota</taxon>
        <taxon>Gammaproteobacteria</taxon>
        <taxon>Vibrionales</taxon>
        <taxon>Vibrionaceae</taxon>
        <taxon>Vibrio</taxon>
    </lineage>
</organism>
<evidence type="ECO:0000256" key="8">
    <source>
        <dbReference type="PROSITE-ProRule" id="PRU00169"/>
    </source>
</evidence>
<evidence type="ECO:0000259" key="10">
    <source>
        <dbReference type="PROSITE" id="PS50110"/>
    </source>
</evidence>